<dbReference type="Proteomes" id="UP000265719">
    <property type="component" value="Chromosome"/>
</dbReference>
<evidence type="ECO:0000259" key="2">
    <source>
        <dbReference type="Pfam" id="PF03235"/>
    </source>
</evidence>
<dbReference type="Pfam" id="PF03235">
    <property type="entry name" value="GmrSD_N"/>
    <property type="match status" value="1"/>
</dbReference>
<evidence type="ECO:0000313" key="4">
    <source>
        <dbReference type="Proteomes" id="UP000265719"/>
    </source>
</evidence>
<dbReference type="PANTHER" id="PTHR37292:SF2">
    <property type="entry name" value="DUF262 DOMAIN-CONTAINING PROTEIN"/>
    <property type="match status" value="1"/>
</dbReference>
<feature type="region of interest" description="Disordered" evidence="1">
    <location>
        <begin position="634"/>
        <end position="658"/>
    </location>
</feature>
<sequence>MAKLSALLDQIDSGTILLPEFQRGYVWNRDQVRGLMRSLYRGYPVGSLLLWETDAVGVSARGGAAGVGTYLMLLDGQQRITSLYGVIRGRPPAFFDGDAKAFTGLYFNVADEEFAFHSPSKMSGDPRWVDVTELFRRNPVHYITAFGDVPDQAALYLERLNRLHQVTERDFHQEKITGAEKDVDEVVDIFNRVNSGGTKLSKGDLALAKVCALWPDARRTMRAAIDRWRGTGFQFSLDWLLRTVTAVATGRSQFDALSRVSAERFQEALERAVAHTDTFLTAVSGRLGLDHDRVLKSRSSISVAVRLLELGGGSLGDGAHRDRVLYWYMQSALRARYTAMTETTLQRDYDVLAEGKGVDGLIAALERARGGSLEVRPHDFEGTQGGRFYPLLYLLTRVRGARDLGTGRELRADALGSVTAIQRHNIFPTALVRGHGKADAIANFCFLTPDSDAAIGRRTPEEYLAEAEAAHPGVLASQWIPTDPALWRPERYRDFLAARRELLAEAAQSFLEELRSGRAGAAEEPLRPITVVPQEADDPRAAQVRDLVEELRRLGCAEPSVDTEIHDPETGRGLAVAEAFWPDGLQTGQGAPVVLELDPDSADLARLKELGYEVFTSADALLGYVNRRNADVAGDRVERSPVPEEEREEQERSAGDTGPLLREFGRALREVYDRSRDEAGYTPTHLLSMLADLGPLGAARRLLHAPTVSDGFSALWERGRLDLTVEAVVCAERFVPLFTDKELEVARKRLSQFGYLP</sequence>
<keyword evidence="4" id="KW-1185">Reference proteome</keyword>
<organism evidence="3 4">
    <name type="scientific">Thermobifida halotolerans</name>
    <dbReference type="NCBI Taxonomy" id="483545"/>
    <lineage>
        <taxon>Bacteria</taxon>
        <taxon>Bacillati</taxon>
        <taxon>Actinomycetota</taxon>
        <taxon>Actinomycetes</taxon>
        <taxon>Streptosporangiales</taxon>
        <taxon>Nocardiopsidaceae</taxon>
        <taxon>Thermobifida</taxon>
    </lineage>
</organism>
<dbReference type="InterPro" id="IPR004919">
    <property type="entry name" value="GmrSD_N"/>
</dbReference>
<proteinExistence type="predicted"/>
<dbReference type="EMBL" id="CP063196">
    <property type="protein sequence ID" value="UOE18604.1"/>
    <property type="molecule type" value="Genomic_DNA"/>
</dbReference>
<dbReference type="PANTHER" id="PTHR37292">
    <property type="entry name" value="VNG6097C"/>
    <property type="match status" value="1"/>
</dbReference>
<accession>A0A399G463</accession>
<dbReference type="RefSeq" id="WP_068688041.1">
    <property type="nucleotide sequence ID" value="NZ_CP063196.1"/>
</dbReference>
<protein>
    <submittedName>
        <fullName evidence="3">DUF262 domain-containing protein</fullName>
    </submittedName>
</protein>
<evidence type="ECO:0000256" key="1">
    <source>
        <dbReference type="SAM" id="MobiDB-lite"/>
    </source>
</evidence>
<dbReference type="AlphaFoldDB" id="A0A399G463"/>
<gene>
    <name evidence="3" type="ORF">NI17_017540</name>
</gene>
<feature type="domain" description="GmrSD restriction endonucleases N-terminal" evidence="2">
    <location>
        <begin position="5"/>
        <end position="209"/>
    </location>
</feature>
<dbReference type="KEGG" id="thao:NI17_017540"/>
<reference evidence="3" key="1">
    <citation type="submission" date="2020-10" db="EMBL/GenBank/DDBJ databases">
        <title>De novo genome project of the cellulose decomposer Thermobifida halotolerans type strain.</title>
        <authorList>
            <person name="Nagy I."/>
            <person name="Horvath B."/>
            <person name="Kukolya J."/>
            <person name="Nagy I."/>
            <person name="Orsini M."/>
        </authorList>
    </citation>
    <scope>NUCLEOTIDE SEQUENCE</scope>
    <source>
        <strain evidence="3">DSM 44931</strain>
    </source>
</reference>
<name>A0A399G463_9ACTN</name>
<dbReference type="OrthoDB" id="9787127at2"/>
<evidence type="ECO:0000313" key="3">
    <source>
        <dbReference type="EMBL" id="UOE18604.1"/>
    </source>
</evidence>
<feature type="compositionally biased region" description="Basic and acidic residues" evidence="1">
    <location>
        <begin position="634"/>
        <end position="654"/>
    </location>
</feature>